<keyword evidence="2 3" id="KW-0663">Pyridoxal phosphate</keyword>
<reference evidence="4 5" key="1">
    <citation type="journal article" date="2019" name="Nat. Microbiol.">
        <title>Mediterranean grassland soil C-N compound turnover is dependent on rainfall and depth, and is mediated by genomically divergent microorganisms.</title>
        <authorList>
            <person name="Diamond S."/>
            <person name="Andeer P.F."/>
            <person name="Li Z."/>
            <person name="Crits-Christoph A."/>
            <person name="Burstein D."/>
            <person name="Anantharaman K."/>
            <person name="Lane K.R."/>
            <person name="Thomas B.C."/>
            <person name="Pan C."/>
            <person name="Northen T.R."/>
            <person name="Banfield J.F."/>
        </authorList>
    </citation>
    <scope>NUCLEOTIDE SEQUENCE [LARGE SCALE GENOMIC DNA]</scope>
    <source>
        <strain evidence="4">NP_3</strain>
    </source>
</reference>
<evidence type="ECO:0000256" key="3">
    <source>
        <dbReference type="RuleBase" id="RU003560"/>
    </source>
</evidence>
<accession>A0A537JYV3</accession>
<dbReference type="GO" id="GO:0030170">
    <property type="term" value="F:pyridoxal phosphate binding"/>
    <property type="evidence" value="ECO:0007669"/>
    <property type="project" value="InterPro"/>
</dbReference>
<comment type="cofactor">
    <cofactor evidence="1">
        <name>pyridoxal 5'-phosphate</name>
        <dbReference type="ChEBI" id="CHEBI:597326"/>
    </cofactor>
</comment>
<comment type="similarity">
    <text evidence="3">Belongs to the class-III pyridoxal-phosphate-dependent aminotransferase family.</text>
</comment>
<dbReference type="PROSITE" id="PS00600">
    <property type="entry name" value="AA_TRANSFER_CLASS_3"/>
    <property type="match status" value="1"/>
</dbReference>
<evidence type="ECO:0000256" key="1">
    <source>
        <dbReference type="ARBA" id="ARBA00001933"/>
    </source>
</evidence>
<name>A0A537JYV3_9BACT</name>
<dbReference type="PANTHER" id="PTHR43713">
    <property type="entry name" value="GLUTAMATE-1-SEMIALDEHYDE 2,1-AMINOMUTASE"/>
    <property type="match status" value="1"/>
</dbReference>
<dbReference type="AlphaFoldDB" id="A0A537JYV3"/>
<dbReference type="PANTHER" id="PTHR43713:SF3">
    <property type="entry name" value="GLUTAMATE-1-SEMIALDEHYDE 2,1-AMINOMUTASE 1, CHLOROPLASTIC-RELATED"/>
    <property type="match status" value="1"/>
</dbReference>
<evidence type="ECO:0000256" key="2">
    <source>
        <dbReference type="ARBA" id="ARBA00022898"/>
    </source>
</evidence>
<keyword evidence="4" id="KW-0032">Aminotransferase</keyword>
<protein>
    <submittedName>
        <fullName evidence="4">Aminotransferase class III-fold pyridoxal phosphate-dependent enzyme</fullName>
    </submittedName>
</protein>
<keyword evidence="4" id="KW-0808">Transferase</keyword>
<dbReference type="CDD" id="cd00610">
    <property type="entry name" value="OAT_like"/>
    <property type="match status" value="1"/>
</dbReference>
<dbReference type="InterPro" id="IPR015424">
    <property type="entry name" value="PyrdxlP-dep_Trfase"/>
</dbReference>
<dbReference type="Proteomes" id="UP000318509">
    <property type="component" value="Unassembled WGS sequence"/>
</dbReference>
<dbReference type="GO" id="GO:0008483">
    <property type="term" value="F:transaminase activity"/>
    <property type="evidence" value="ECO:0007669"/>
    <property type="project" value="UniProtKB-KW"/>
</dbReference>
<sequence>MTPKAERAETTRQADLLERAGRYLAGGGLGLFVLPPEVNLVIAEGRGSHVTTVDGRDYIDYHLGSGPALLGHGHPEIVAAVQRQVPKGSTYYFLNEPVIRLAERMVEAIPCADQVHFTGSGTEATFFAMRLARGATGRSKILKFEGGWHGMNDYALWGTVPKRPSPYPNAEPDSIGIPEVLRGQVLVAPFNDAARAVEIIRQNAHELAAVIVEPLQRVLQPVPGFLEAVREAATRAGSVLIFDEIVTGFRIAWGGAQERYGVVPDVATYGKAMSGGFPMAAIAGRSEIMKHFDARRTERPRLVWASGTLNGNPVSATAGLAALDILSRPGAYEHFHKIGGRLRREIEALGARHGFAVQAPGEDAVFGVRFTARKPLRNWEDLLTSDTQLNLRWSTELLTRGILVNPNEKFYLSLAHTDADVDRTLEACDQAFAAIKR</sequence>
<dbReference type="SUPFAM" id="SSF53383">
    <property type="entry name" value="PLP-dependent transferases"/>
    <property type="match status" value="1"/>
</dbReference>
<dbReference type="EMBL" id="VBAK01000136">
    <property type="protein sequence ID" value="TMI88719.1"/>
    <property type="molecule type" value="Genomic_DNA"/>
</dbReference>
<dbReference type="Pfam" id="PF00202">
    <property type="entry name" value="Aminotran_3"/>
    <property type="match status" value="1"/>
</dbReference>
<dbReference type="InterPro" id="IPR049704">
    <property type="entry name" value="Aminotrans_3_PPA_site"/>
</dbReference>
<dbReference type="InterPro" id="IPR005814">
    <property type="entry name" value="Aminotrans_3"/>
</dbReference>
<proteinExistence type="inferred from homology"/>
<dbReference type="InterPro" id="IPR015422">
    <property type="entry name" value="PyrdxlP-dep_Trfase_small"/>
</dbReference>
<gene>
    <name evidence="4" type="ORF">E6H00_11780</name>
</gene>
<dbReference type="Gene3D" id="3.90.1150.10">
    <property type="entry name" value="Aspartate Aminotransferase, domain 1"/>
    <property type="match status" value="1"/>
</dbReference>
<evidence type="ECO:0000313" key="5">
    <source>
        <dbReference type="Proteomes" id="UP000318509"/>
    </source>
</evidence>
<evidence type="ECO:0000313" key="4">
    <source>
        <dbReference type="EMBL" id="TMI88719.1"/>
    </source>
</evidence>
<comment type="caution">
    <text evidence="4">The sequence shown here is derived from an EMBL/GenBank/DDBJ whole genome shotgun (WGS) entry which is preliminary data.</text>
</comment>
<dbReference type="Gene3D" id="3.40.640.10">
    <property type="entry name" value="Type I PLP-dependent aspartate aminotransferase-like (Major domain)"/>
    <property type="match status" value="1"/>
</dbReference>
<dbReference type="InterPro" id="IPR015421">
    <property type="entry name" value="PyrdxlP-dep_Trfase_major"/>
</dbReference>
<organism evidence="4 5">
    <name type="scientific">Candidatus Segetimicrobium genomatis</name>
    <dbReference type="NCBI Taxonomy" id="2569760"/>
    <lineage>
        <taxon>Bacteria</taxon>
        <taxon>Bacillati</taxon>
        <taxon>Candidatus Sysuimicrobiota</taxon>
        <taxon>Candidatus Sysuimicrobiia</taxon>
        <taxon>Candidatus Sysuimicrobiales</taxon>
        <taxon>Candidatus Segetimicrobiaceae</taxon>
        <taxon>Candidatus Segetimicrobium</taxon>
    </lineage>
</organism>